<dbReference type="RefSeq" id="WP_071310977.1">
    <property type="nucleotide sequence ID" value="NZ_MLQR01000050.1"/>
</dbReference>
<dbReference type="CDD" id="cd03809">
    <property type="entry name" value="GT4_MtfB-like"/>
    <property type="match status" value="1"/>
</dbReference>
<evidence type="ECO:0000259" key="3">
    <source>
        <dbReference type="Pfam" id="PF13439"/>
    </source>
</evidence>
<dbReference type="OrthoDB" id="9797829at2"/>
<dbReference type="Proteomes" id="UP000179524">
    <property type="component" value="Unassembled WGS sequence"/>
</dbReference>
<evidence type="ECO:0000256" key="1">
    <source>
        <dbReference type="ARBA" id="ARBA00022679"/>
    </source>
</evidence>
<evidence type="ECO:0008006" key="6">
    <source>
        <dbReference type="Google" id="ProtNLM"/>
    </source>
</evidence>
<dbReference type="InterPro" id="IPR028098">
    <property type="entry name" value="Glyco_trans_4-like_N"/>
</dbReference>
<dbReference type="SUPFAM" id="SSF53756">
    <property type="entry name" value="UDP-Glycosyltransferase/glycogen phosphorylase"/>
    <property type="match status" value="1"/>
</dbReference>
<name>A0A1S2LDJ2_9BACI</name>
<feature type="domain" description="Glycosyl transferase family 1" evidence="2">
    <location>
        <begin position="153"/>
        <end position="303"/>
    </location>
</feature>
<organism evidence="4 5">
    <name type="scientific">Anaerobacillus alkalilacustris</name>
    <dbReference type="NCBI Taxonomy" id="393763"/>
    <lineage>
        <taxon>Bacteria</taxon>
        <taxon>Bacillati</taxon>
        <taxon>Bacillota</taxon>
        <taxon>Bacilli</taxon>
        <taxon>Bacillales</taxon>
        <taxon>Bacillaceae</taxon>
        <taxon>Anaerobacillus</taxon>
    </lineage>
</organism>
<evidence type="ECO:0000259" key="2">
    <source>
        <dbReference type="Pfam" id="PF00534"/>
    </source>
</evidence>
<dbReference type="Pfam" id="PF13439">
    <property type="entry name" value="Glyco_transf_4"/>
    <property type="match status" value="1"/>
</dbReference>
<proteinExistence type="predicted"/>
<dbReference type="AlphaFoldDB" id="A0A1S2LDJ2"/>
<gene>
    <name evidence="4" type="ORF">BKP37_17845</name>
</gene>
<evidence type="ECO:0000313" key="4">
    <source>
        <dbReference type="EMBL" id="OIJ10404.1"/>
    </source>
</evidence>
<dbReference type="GO" id="GO:0016757">
    <property type="term" value="F:glycosyltransferase activity"/>
    <property type="evidence" value="ECO:0007669"/>
    <property type="project" value="InterPro"/>
</dbReference>
<feature type="domain" description="Glycosyltransferase subfamily 4-like N-terminal" evidence="3">
    <location>
        <begin position="48"/>
        <end position="142"/>
    </location>
</feature>
<keyword evidence="1" id="KW-0808">Transferase</keyword>
<protein>
    <recommendedName>
        <fullName evidence="6">Glycosyl transferase family 1</fullName>
    </recommendedName>
</protein>
<comment type="caution">
    <text evidence="4">The sequence shown here is derived from an EMBL/GenBank/DDBJ whole genome shotgun (WGS) entry which is preliminary data.</text>
</comment>
<dbReference type="Pfam" id="PF00534">
    <property type="entry name" value="Glycos_transf_1"/>
    <property type="match status" value="1"/>
</dbReference>
<dbReference type="PANTHER" id="PTHR46401">
    <property type="entry name" value="GLYCOSYLTRANSFERASE WBBK-RELATED"/>
    <property type="match status" value="1"/>
</dbReference>
<sequence length="333" mass="37801">MRIAVVTRPRDPISLRIYQQNVTSELEKVGVTLVRVSENGSIPNRCDLIWDPGLGMRRIPDVLRTADIPVVVTVHGVRVFSIPEKELHSRERRMKQLLIDDWKSFKEKVDAIVTVSKYGAEEVCSAFDITPDKVCPIYHGVNQQIFHPNGEKPIQKTPYFLHVAQYQPLKNSPRLFVAYSKLPVSKRPNLMAILPGFSEDITRWKIPGLHIITKEILPLELAKWYRGALGFMFPSIRETFGLPILEAMACGCPVLTSNQTGCAEISGDAALKVNPKSISEMQKEMKRLIEETQLREQLATKGINHAARFSWKKSGEEHLKLFKKVIINSSKYM</sequence>
<keyword evidence="5" id="KW-1185">Reference proteome</keyword>
<reference evidence="4 5" key="1">
    <citation type="submission" date="2016-10" db="EMBL/GenBank/DDBJ databases">
        <title>Draft genome sequences of four alkaliphilic bacteria belonging to the Anaerobacillus genus.</title>
        <authorList>
            <person name="Bassil N.M."/>
            <person name="Lloyd J.R."/>
        </authorList>
    </citation>
    <scope>NUCLEOTIDE SEQUENCE [LARGE SCALE GENOMIC DNA]</scope>
    <source>
        <strain evidence="4 5">DSM 18345</strain>
    </source>
</reference>
<dbReference type="InterPro" id="IPR001296">
    <property type="entry name" value="Glyco_trans_1"/>
</dbReference>
<evidence type="ECO:0000313" key="5">
    <source>
        <dbReference type="Proteomes" id="UP000179524"/>
    </source>
</evidence>
<dbReference type="PANTHER" id="PTHR46401:SF2">
    <property type="entry name" value="GLYCOSYLTRANSFERASE WBBK-RELATED"/>
    <property type="match status" value="1"/>
</dbReference>
<dbReference type="GO" id="GO:0009103">
    <property type="term" value="P:lipopolysaccharide biosynthetic process"/>
    <property type="evidence" value="ECO:0007669"/>
    <property type="project" value="TreeGrafter"/>
</dbReference>
<dbReference type="Gene3D" id="3.40.50.2000">
    <property type="entry name" value="Glycogen Phosphorylase B"/>
    <property type="match status" value="2"/>
</dbReference>
<dbReference type="EMBL" id="MLQR01000050">
    <property type="protein sequence ID" value="OIJ10404.1"/>
    <property type="molecule type" value="Genomic_DNA"/>
</dbReference>
<accession>A0A1S2LDJ2</accession>